<protein>
    <submittedName>
        <fullName evidence="1">Uncharacterized protein</fullName>
    </submittedName>
</protein>
<evidence type="ECO:0000313" key="1">
    <source>
        <dbReference type="EMBL" id="KUG25611.1"/>
    </source>
</evidence>
<gene>
    <name evidence="1" type="ORF">ASZ90_004561</name>
</gene>
<name>A0A0W8FXG0_9ZZZZ</name>
<proteinExistence type="predicted"/>
<accession>A0A0W8FXG0</accession>
<dbReference type="AlphaFoldDB" id="A0A0W8FXG0"/>
<reference evidence="1" key="1">
    <citation type="journal article" date="2015" name="Proc. Natl. Acad. Sci. U.S.A.">
        <title>Networks of energetic and metabolic interactions define dynamics in microbial communities.</title>
        <authorList>
            <person name="Embree M."/>
            <person name="Liu J.K."/>
            <person name="Al-Bassam M.M."/>
            <person name="Zengler K."/>
        </authorList>
    </citation>
    <scope>NUCLEOTIDE SEQUENCE</scope>
</reference>
<comment type="caution">
    <text evidence="1">The sequence shown here is derived from an EMBL/GenBank/DDBJ whole genome shotgun (WGS) entry which is preliminary data.</text>
</comment>
<dbReference type="EMBL" id="LNQE01000641">
    <property type="protein sequence ID" value="KUG25611.1"/>
    <property type="molecule type" value="Genomic_DNA"/>
</dbReference>
<organism evidence="1">
    <name type="scientific">hydrocarbon metagenome</name>
    <dbReference type="NCBI Taxonomy" id="938273"/>
    <lineage>
        <taxon>unclassified sequences</taxon>
        <taxon>metagenomes</taxon>
        <taxon>ecological metagenomes</taxon>
    </lineage>
</organism>
<sequence length="37" mass="4444">MDINEVKNKIVNKFKEAFDYDEYKVVLKDAFTFVNNN</sequence>